<keyword evidence="1" id="KW-0472">Membrane</keyword>
<feature type="transmembrane region" description="Helical" evidence="1">
    <location>
        <begin position="452"/>
        <end position="476"/>
    </location>
</feature>
<gene>
    <name evidence="2" type="ORF">FDP41_007134</name>
</gene>
<dbReference type="AlphaFoldDB" id="A0A6A5B8M3"/>
<dbReference type="VEuPathDB" id="AmoebaDB:NF0075940"/>
<proteinExistence type="predicted"/>
<feature type="transmembrane region" description="Helical" evidence="1">
    <location>
        <begin position="670"/>
        <end position="699"/>
    </location>
</feature>
<dbReference type="VEuPathDB" id="AmoebaDB:NfTy_009040"/>
<feature type="transmembrane region" description="Helical" evidence="1">
    <location>
        <begin position="134"/>
        <end position="155"/>
    </location>
</feature>
<keyword evidence="3" id="KW-1185">Reference proteome</keyword>
<dbReference type="VEuPathDB" id="AmoebaDB:FDP41_007134"/>
<feature type="transmembrane region" description="Helical" evidence="1">
    <location>
        <begin position="642"/>
        <end position="664"/>
    </location>
</feature>
<feature type="transmembrane region" description="Helical" evidence="1">
    <location>
        <begin position="747"/>
        <end position="769"/>
    </location>
</feature>
<name>A0A6A5B8M3_NAEFO</name>
<evidence type="ECO:0000313" key="3">
    <source>
        <dbReference type="Proteomes" id="UP000444721"/>
    </source>
</evidence>
<evidence type="ECO:0000256" key="1">
    <source>
        <dbReference type="SAM" id="Phobius"/>
    </source>
</evidence>
<keyword evidence="1" id="KW-1133">Transmembrane helix</keyword>
<feature type="transmembrane region" description="Helical" evidence="1">
    <location>
        <begin position="540"/>
        <end position="564"/>
    </location>
</feature>
<dbReference type="GeneID" id="68114352"/>
<organism evidence="2 3">
    <name type="scientific">Naegleria fowleri</name>
    <name type="common">Brain eating amoeba</name>
    <dbReference type="NCBI Taxonomy" id="5763"/>
    <lineage>
        <taxon>Eukaryota</taxon>
        <taxon>Discoba</taxon>
        <taxon>Heterolobosea</taxon>
        <taxon>Tetramitia</taxon>
        <taxon>Eutetramitia</taxon>
        <taxon>Vahlkampfiidae</taxon>
        <taxon>Naegleria</taxon>
    </lineage>
</organism>
<sequence>MDSEKPQNEILNNFSNMNHNHNNNNTNITHRIAGNHHCLEQPQRSLLLNKTTEIMKMALLRKESIHPQTQEQQYRNSRAISKQFAQFIPSISSSSSLPNHFNPFFSLFNKTDSLTSSLTCHWTKPLGTSLISRMIQFMTIITIYLALVFVATVHGSHQTMPSSLLNFHNEGLVSSPSPNTSDILYYQITDPWILSPSSQNATSFSQIFYTKMYIPMYAFSLVAVVGQYSVSIFPPDSPMLDLCGQDSPAQKYKSLTDMTFYVPEIGENVRSSSDNLCLEFFCSSTLKYHEVENRKLNLTRWSQVDEFTWFYNYCLYCDNVVSREFKDFLINNSSTQSSENPDQSACPLFNPTIIQKAQQHCQIQSFQNKPQPYSIGTFFLSSDLMDSPEFRSVLSFYDFIQFVEQSSFPYNCFCKEQSLSLVPGIRPFSFAFACDIYAKAIIPLVFEFGPIFIFLYTVFLLFSSFFVLILPIYCAVYREYRYAYEKKLLSTIFDLRIQSTTILFFAILWMCAQEIFSYLFNFNAFSSMYYDEDSHNGFMLLLGNGLLRMISLVFLCCSFASMLVSWQHMTSNTEGNFLSGVAGGIAATGKALIGASKDEREHGLVDDNEEYTPQNKRESERSSLLYIGGRDPSESLSTGNKLILAGFYLSLLALLITVVIMSFFIHTLYIIFLVFIAFGMMYLWIFPIGFLFSGIRMYYKLKSMKENLSFARLKFTKFMIFADICFILLIIVGALFMLTYLFGWDLFGVFIGINRSLIMDFTIVLMMTIEQYMLFNQKSIKDLYGEKILMCCCVYKRKKREVPAFEIEDDNGRQVEDIDDEDFKNKSSLNIIYSPRGRRQASTIPNIITSNVGTEEKIEEVTPEVHEDDEQVLRQNGFSFSVDSLPKIE</sequence>
<dbReference type="OMA" id="MIFADIC"/>
<keyword evidence="1" id="KW-0812">Transmembrane</keyword>
<dbReference type="OrthoDB" id="10256688at2759"/>
<feature type="transmembrane region" description="Helical" evidence="1">
    <location>
        <begin position="497"/>
        <end position="520"/>
    </location>
</feature>
<evidence type="ECO:0008006" key="4">
    <source>
        <dbReference type="Google" id="ProtNLM"/>
    </source>
</evidence>
<feature type="transmembrane region" description="Helical" evidence="1">
    <location>
        <begin position="212"/>
        <end position="230"/>
    </location>
</feature>
<dbReference type="RefSeq" id="XP_044558460.1">
    <property type="nucleotide sequence ID" value="XM_044710846.1"/>
</dbReference>
<feature type="transmembrane region" description="Helical" evidence="1">
    <location>
        <begin position="720"/>
        <end position="741"/>
    </location>
</feature>
<reference evidence="2 3" key="1">
    <citation type="journal article" date="2019" name="Sci. Rep.">
        <title>Nanopore sequencing improves the draft genome of the human pathogenic amoeba Naegleria fowleri.</title>
        <authorList>
            <person name="Liechti N."/>
            <person name="Schurch N."/>
            <person name="Bruggmann R."/>
            <person name="Wittwer M."/>
        </authorList>
    </citation>
    <scope>NUCLEOTIDE SEQUENCE [LARGE SCALE GENOMIC DNA]</scope>
    <source>
        <strain evidence="2 3">ATCC 30894</strain>
    </source>
</reference>
<protein>
    <recommendedName>
        <fullName evidence="4">Transmembrane protein</fullName>
    </recommendedName>
</protein>
<comment type="caution">
    <text evidence="2">The sequence shown here is derived from an EMBL/GenBank/DDBJ whole genome shotgun (WGS) entry which is preliminary data.</text>
</comment>
<accession>A0A6A5B8M3</accession>
<dbReference type="EMBL" id="VFQX01000058">
    <property type="protein sequence ID" value="KAF0973747.1"/>
    <property type="molecule type" value="Genomic_DNA"/>
</dbReference>
<evidence type="ECO:0000313" key="2">
    <source>
        <dbReference type="EMBL" id="KAF0973747.1"/>
    </source>
</evidence>
<dbReference type="Proteomes" id="UP000444721">
    <property type="component" value="Unassembled WGS sequence"/>
</dbReference>